<dbReference type="EMBL" id="KI675934">
    <property type="protein sequence ID" value="ETL27471.1"/>
    <property type="molecule type" value="Genomic_DNA"/>
</dbReference>
<reference evidence="1" key="1">
    <citation type="submission" date="2013-11" db="EMBL/GenBank/DDBJ databases">
        <title>The Genome Sequence of Phytophthora parasitica CJ05E6.</title>
        <authorList>
            <consortium name="The Broad Institute Genomics Platform"/>
            <person name="Russ C."/>
            <person name="Tyler B."/>
            <person name="Panabieres F."/>
            <person name="Shan W."/>
            <person name="Tripathy S."/>
            <person name="Grunwald N."/>
            <person name="Machado M."/>
            <person name="Johnson C.S."/>
            <person name="Arredondo F."/>
            <person name="Hong C."/>
            <person name="Coffey M."/>
            <person name="Young S.K."/>
            <person name="Zeng Q."/>
            <person name="Gargeya S."/>
            <person name="Fitzgerald M."/>
            <person name="Abouelleil A."/>
            <person name="Alvarado L."/>
            <person name="Chapman S.B."/>
            <person name="Gainer-Dewar J."/>
            <person name="Goldberg J."/>
            <person name="Griggs A."/>
            <person name="Gujja S."/>
            <person name="Hansen M."/>
            <person name="Howarth C."/>
            <person name="Imamovic A."/>
            <person name="Ireland A."/>
            <person name="Larimer J."/>
            <person name="McCowan C."/>
            <person name="Murphy C."/>
            <person name="Pearson M."/>
            <person name="Poon T.W."/>
            <person name="Priest M."/>
            <person name="Roberts A."/>
            <person name="Saif S."/>
            <person name="Shea T."/>
            <person name="Sykes S."/>
            <person name="Wortman J."/>
            <person name="Nusbaum C."/>
            <person name="Birren B."/>
        </authorList>
    </citation>
    <scope>NUCLEOTIDE SEQUENCE [LARGE SCALE GENOMIC DNA]</scope>
    <source>
        <strain evidence="1">CJ05E6</strain>
    </source>
</reference>
<evidence type="ECO:0008006" key="2">
    <source>
        <dbReference type="Google" id="ProtNLM"/>
    </source>
</evidence>
<accession>W2I032</accession>
<proteinExistence type="predicted"/>
<evidence type="ECO:0000313" key="1">
    <source>
        <dbReference type="EMBL" id="ETL27471.1"/>
    </source>
</evidence>
<dbReference type="Proteomes" id="UP000053864">
    <property type="component" value="Unassembled WGS sequence"/>
</dbReference>
<feature type="non-terminal residue" evidence="1">
    <location>
        <position position="1"/>
    </location>
</feature>
<gene>
    <name evidence="1" type="ORF">L916_18987</name>
</gene>
<dbReference type="Gene3D" id="2.40.50.40">
    <property type="match status" value="1"/>
</dbReference>
<protein>
    <recommendedName>
        <fullName evidence="2">Chromo domain-containing protein</fullName>
    </recommendedName>
</protein>
<dbReference type="AlphaFoldDB" id="W2I032"/>
<name>W2I032_PHYNI</name>
<organism evidence="1">
    <name type="scientific">Phytophthora nicotianae</name>
    <name type="common">Potato buckeye rot agent</name>
    <name type="synonym">Phytophthora parasitica</name>
    <dbReference type="NCBI Taxonomy" id="4792"/>
    <lineage>
        <taxon>Eukaryota</taxon>
        <taxon>Sar</taxon>
        <taxon>Stramenopiles</taxon>
        <taxon>Oomycota</taxon>
        <taxon>Peronosporomycetes</taxon>
        <taxon>Peronosporales</taxon>
        <taxon>Peronosporaceae</taxon>
        <taxon>Phytophthora</taxon>
    </lineage>
</organism>
<sequence length="56" mass="6492">RNSQKKAYDILARWKGLEPIEDTWESAKSLAKDIPVFLKRLASLRGNTRLERHVGK</sequence>
<dbReference type="SUPFAM" id="SSF54160">
    <property type="entry name" value="Chromo domain-like"/>
    <property type="match status" value="1"/>
</dbReference>
<dbReference type="InterPro" id="IPR016197">
    <property type="entry name" value="Chromo-like_dom_sf"/>
</dbReference>